<protein>
    <submittedName>
        <fullName evidence="1">Uncharacterized protein</fullName>
    </submittedName>
</protein>
<keyword evidence="2" id="KW-1185">Reference proteome</keyword>
<proteinExistence type="predicted"/>
<dbReference type="EMBL" id="CP111012">
    <property type="protein sequence ID" value="WAQ93932.1"/>
    <property type="molecule type" value="Genomic_DNA"/>
</dbReference>
<sequence>MDSTLSHRINDNLFIFVKESEITKHRLLSSDLQKLRRSNRHIEKLVQSYRMYPASDFNPQSAANDIDEQQADQWNASNIMLLCPPYFDQALGIDDSWIKHNVSGRGIVVGVTDVGINANNAFIRESIICKLPRAEKELG</sequence>
<evidence type="ECO:0000313" key="1">
    <source>
        <dbReference type="EMBL" id="WAQ93932.1"/>
    </source>
</evidence>
<evidence type="ECO:0000313" key="2">
    <source>
        <dbReference type="Proteomes" id="UP001164746"/>
    </source>
</evidence>
<dbReference type="Proteomes" id="UP001164746">
    <property type="component" value="Chromosome 1"/>
</dbReference>
<reference evidence="1" key="1">
    <citation type="submission" date="2022-11" db="EMBL/GenBank/DDBJ databases">
        <title>Centuries of genome instability and evolution in soft-shell clam transmissible cancer (bioRxiv).</title>
        <authorList>
            <person name="Hart S.F.M."/>
            <person name="Yonemitsu M.A."/>
            <person name="Giersch R.M."/>
            <person name="Beal B.F."/>
            <person name="Arriagada G."/>
            <person name="Davis B.W."/>
            <person name="Ostrander E.A."/>
            <person name="Goff S.P."/>
            <person name="Metzger M.J."/>
        </authorList>
    </citation>
    <scope>NUCLEOTIDE SEQUENCE</scope>
    <source>
        <strain evidence="1">MELC-2E11</strain>
        <tissue evidence="1">Siphon/mantle</tissue>
    </source>
</reference>
<name>A0ABY7DAX5_MYAAR</name>
<accession>A0ABY7DAX5</accession>
<gene>
    <name evidence="1" type="ORF">MAR_006403</name>
</gene>
<organism evidence="1 2">
    <name type="scientific">Mya arenaria</name>
    <name type="common">Soft-shell clam</name>
    <dbReference type="NCBI Taxonomy" id="6604"/>
    <lineage>
        <taxon>Eukaryota</taxon>
        <taxon>Metazoa</taxon>
        <taxon>Spiralia</taxon>
        <taxon>Lophotrochozoa</taxon>
        <taxon>Mollusca</taxon>
        <taxon>Bivalvia</taxon>
        <taxon>Autobranchia</taxon>
        <taxon>Heteroconchia</taxon>
        <taxon>Euheterodonta</taxon>
        <taxon>Imparidentia</taxon>
        <taxon>Neoheterodontei</taxon>
        <taxon>Myida</taxon>
        <taxon>Myoidea</taxon>
        <taxon>Myidae</taxon>
        <taxon>Mya</taxon>
    </lineage>
</organism>